<dbReference type="EMBL" id="VUJU01007408">
    <property type="protein sequence ID" value="KAF0745885.1"/>
    <property type="molecule type" value="Genomic_DNA"/>
</dbReference>
<dbReference type="SUPFAM" id="SSF54001">
    <property type="entry name" value="Cysteine proteinases"/>
    <property type="match status" value="1"/>
</dbReference>
<sequence length="153" mass="17496">MYTCDTTFSNLLNCMIPELPTIYDQAICNACTEKNNQYCQTSYILYNGNLENLVECINERLQKTRRYSSISLNGPTSHIIKLSEIPSLIRIQNTVYELRGVCSFTSGNLSEVGHYTAYCKRSNGSWELYDDSAMKAIPIKNKTLYYKVTTIIK</sequence>
<dbReference type="AlphaFoldDB" id="A0A6G0XZ23"/>
<accession>A0A6G0XZ23</accession>
<feature type="domain" description="USP" evidence="1">
    <location>
        <begin position="1"/>
        <end position="153"/>
    </location>
</feature>
<evidence type="ECO:0000313" key="2">
    <source>
        <dbReference type="EMBL" id="KAF0745885.1"/>
    </source>
</evidence>
<dbReference type="Proteomes" id="UP000478052">
    <property type="component" value="Unassembled WGS sequence"/>
</dbReference>
<dbReference type="OrthoDB" id="7701631at2759"/>
<reference evidence="2 3" key="1">
    <citation type="submission" date="2019-08" db="EMBL/GenBank/DDBJ databases">
        <title>Whole genome of Aphis craccivora.</title>
        <authorList>
            <person name="Voronova N.V."/>
            <person name="Shulinski R.S."/>
            <person name="Bandarenka Y.V."/>
            <person name="Zhorov D.G."/>
            <person name="Warner D."/>
        </authorList>
    </citation>
    <scope>NUCLEOTIDE SEQUENCE [LARGE SCALE GENOMIC DNA]</scope>
    <source>
        <strain evidence="2">180601</strain>
        <tissue evidence="2">Whole Body</tissue>
    </source>
</reference>
<keyword evidence="3" id="KW-1185">Reference proteome</keyword>
<organism evidence="2 3">
    <name type="scientific">Aphis craccivora</name>
    <name type="common">Cowpea aphid</name>
    <dbReference type="NCBI Taxonomy" id="307492"/>
    <lineage>
        <taxon>Eukaryota</taxon>
        <taxon>Metazoa</taxon>
        <taxon>Ecdysozoa</taxon>
        <taxon>Arthropoda</taxon>
        <taxon>Hexapoda</taxon>
        <taxon>Insecta</taxon>
        <taxon>Pterygota</taxon>
        <taxon>Neoptera</taxon>
        <taxon>Paraneoptera</taxon>
        <taxon>Hemiptera</taxon>
        <taxon>Sternorrhyncha</taxon>
        <taxon>Aphidomorpha</taxon>
        <taxon>Aphidoidea</taxon>
        <taxon>Aphididae</taxon>
        <taxon>Aphidini</taxon>
        <taxon>Aphis</taxon>
        <taxon>Aphis</taxon>
    </lineage>
</organism>
<name>A0A6G0XZ23_APHCR</name>
<dbReference type="Pfam" id="PF00443">
    <property type="entry name" value="UCH"/>
    <property type="match status" value="1"/>
</dbReference>
<proteinExistence type="predicted"/>
<protein>
    <recommendedName>
        <fullName evidence="1">USP domain-containing protein</fullName>
    </recommendedName>
</protein>
<dbReference type="PROSITE" id="PS50235">
    <property type="entry name" value="USP_3"/>
    <property type="match status" value="1"/>
</dbReference>
<gene>
    <name evidence="2" type="ORF">FWK35_00022379</name>
</gene>
<evidence type="ECO:0000259" key="1">
    <source>
        <dbReference type="PROSITE" id="PS50235"/>
    </source>
</evidence>
<dbReference type="InterPro" id="IPR001394">
    <property type="entry name" value="Peptidase_C19_UCH"/>
</dbReference>
<evidence type="ECO:0000313" key="3">
    <source>
        <dbReference type="Proteomes" id="UP000478052"/>
    </source>
</evidence>
<dbReference type="GO" id="GO:0016579">
    <property type="term" value="P:protein deubiquitination"/>
    <property type="evidence" value="ECO:0007669"/>
    <property type="project" value="InterPro"/>
</dbReference>
<dbReference type="InterPro" id="IPR028889">
    <property type="entry name" value="USP"/>
</dbReference>
<dbReference type="InterPro" id="IPR038765">
    <property type="entry name" value="Papain-like_cys_pep_sf"/>
</dbReference>
<dbReference type="GO" id="GO:0004843">
    <property type="term" value="F:cysteine-type deubiquitinase activity"/>
    <property type="evidence" value="ECO:0007669"/>
    <property type="project" value="InterPro"/>
</dbReference>
<dbReference type="Gene3D" id="3.90.70.10">
    <property type="entry name" value="Cysteine proteinases"/>
    <property type="match status" value="1"/>
</dbReference>
<comment type="caution">
    <text evidence="2">The sequence shown here is derived from an EMBL/GenBank/DDBJ whole genome shotgun (WGS) entry which is preliminary data.</text>
</comment>